<evidence type="ECO:0000256" key="4">
    <source>
        <dbReference type="ARBA" id="ARBA00023136"/>
    </source>
</evidence>
<organism evidence="9 10">
    <name type="scientific">Acidipropionibacterium acidipropionici</name>
    <dbReference type="NCBI Taxonomy" id="1748"/>
    <lineage>
        <taxon>Bacteria</taxon>
        <taxon>Bacillati</taxon>
        <taxon>Actinomycetota</taxon>
        <taxon>Actinomycetes</taxon>
        <taxon>Propionibacteriales</taxon>
        <taxon>Propionibacteriaceae</taxon>
        <taxon>Acidipropionibacterium</taxon>
    </lineage>
</organism>
<evidence type="ECO:0000313" key="9">
    <source>
        <dbReference type="EMBL" id="AMS06774.1"/>
    </source>
</evidence>
<keyword evidence="4 6" id="KW-0472">Membrane</keyword>
<evidence type="ECO:0000256" key="6">
    <source>
        <dbReference type="RuleBase" id="RU361157"/>
    </source>
</evidence>
<dbReference type="PANTHER" id="PTHR43229:SF2">
    <property type="entry name" value="NODULATION PROTEIN J"/>
    <property type="match status" value="1"/>
</dbReference>
<dbReference type="GO" id="GO:0046677">
    <property type="term" value="P:response to antibiotic"/>
    <property type="evidence" value="ECO:0007669"/>
    <property type="project" value="UniProtKB-KW"/>
</dbReference>
<evidence type="ECO:0000256" key="1">
    <source>
        <dbReference type="ARBA" id="ARBA00004141"/>
    </source>
</evidence>
<feature type="transmembrane region" description="Helical" evidence="6">
    <location>
        <begin position="47"/>
        <end position="74"/>
    </location>
</feature>
<dbReference type="InterPro" id="IPR013525">
    <property type="entry name" value="ABC2_TM"/>
</dbReference>
<proteinExistence type="inferred from homology"/>
<dbReference type="InterPro" id="IPR047817">
    <property type="entry name" value="ABC2_TM_bact-type"/>
</dbReference>
<keyword evidence="6" id="KW-1003">Cell membrane</keyword>
<sequence length="286" mass="30834">MSTHIHGSGSDITGRGTPRTPEQMAATARRWGFWPVTRWRLMQMRSYGWSMVGFAIGTPLLYMVAMGIGLGALVSANGTTVDGVPYLVFVAPAIMVSTVVLSATGELSYPVMEGFRWNHLYEGPSATPVGPGQIALGHHLAVMLRFVAQAVIFWGIMLAFGGAPGAWSWLSIPVTVLSSSAFGAPLQAYAASLVTDSSQFTFVQRFVVMPLMLFSGTYFPLSTMPVYLQWIGWISPIWHGTQLARDVTYGAGEPAWLVGVHLVFLVAASAAGLVCAARIYARRLSQ</sequence>
<feature type="transmembrane region" description="Helical" evidence="6">
    <location>
        <begin position="86"/>
        <end position="109"/>
    </location>
</feature>
<comment type="similarity">
    <text evidence="6">Belongs to the ABC-2 integral membrane protein family.</text>
</comment>
<keyword evidence="3 6" id="KW-1133">Transmembrane helix</keyword>
<dbReference type="InterPro" id="IPR000412">
    <property type="entry name" value="ABC_2_transport"/>
</dbReference>
<evidence type="ECO:0000313" key="10">
    <source>
        <dbReference type="Proteomes" id="UP000075221"/>
    </source>
</evidence>
<feature type="transmembrane region" description="Helical" evidence="6">
    <location>
        <begin position="202"/>
        <end position="221"/>
    </location>
</feature>
<dbReference type="RefSeq" id="WP_062820519.1">
    <property type="nucleotide sequence ID" value="NZ_CP014352.1"/>
</dbReference>
<dbReference type="PROSITE" id="PS51012">
    <property type="entry name" value="ABC_TM2"/>
    <property type="match status" value="1"/>
</dbReference>
<evidence type="ECO:0000256" key="7">
    <source>
        <dbReference type="SAM" id="MobiDB-lite"/>
    </source>
</evidence>
<dbReference type="InterPro" id="IPR051784">
    <property type="entry name" value="Nod_factor_ABC_transporter"/>
</dbReference>
<evidence type="ECO:0000256" key="5">
    <source>
        <dbReference type="ARBA" id="ARBA00023251"/>
    </source>
</evidence>
<dbReference type="Proteomes" id="UP000075221">
    <property type="component" value="Chromosome"/>
</dbReference>
<gene>
    <name evidence="9" type="ORF">AXH35_16300</name>
</gene>
<evidence type="ECO:0000256" key="2">
    <source>
        <dbReference type="ARBA" id="ARBA00022692"/>
    </source>
</evidence>
<reference evidence="9 10" key="1">
    <citation type="submission" date="2016-02" db="EMBL/GenBank/DDBJ databases">
        <title>Complete Genome Sequence of Propionibacterium acidipropionici ATCC 55737.</title>
        <authorList>
            <person name="Luna Flores C.H."/>
            <person name="Nielsen L.K."/>
            <person name="Marcellin E."/>
        </authorList>
    </citation>
    <scope>NUCLEOTIDE SEQUENCE [LARGE SCALE GENOMIC DNA]</scope>
    <source>
        <strain evidence="9 10">ATCC 55737</strain>
    </source>
</reference>
<keyword evidence="2 6" id="KW-0812">Transmembrane</keyword>
<feature type="domain" description="ABC transmembrane type-2" evidence="8">
    <location>
        <begin position="50"/>
        <end position="283"/>
    </location>
</feature>
<dbReference type="Pfam" id="PF01061">
    <property type="entry name" value="ABC2_membrane"/>
    <property type="match status" value="1"/>
</dbReference>
<dbReference type="EMBL" id="CP014352">
    <property type="protein sequence ID" value="AMS06774.1"/>
    <property type="molecule type" value="Genomic_DNA"/>
</dbReference>
<keyword evidence="5" id="KW-0046">Antibiotic resistance</keyword>
<accession>A0AAC9APA0</accession>
<dbReference type="GO" id="GO:0043190">
    <property type="term" value="C:ATP-binding cassette (ABC) transporter complex"/>
    <property type="evidence" value="ECO:0007669"/>
    <property type="project" value="InterPro"/>
</dbReference>
<feature type="region of interest" description="Disordered" evidence="7">
    <location>
        <begin position="1"/>
        <end position="21"/>
    </location>
</feature>
<dbReference type="PIRSF" id="PIRSF006648">
    <property type="entry name" value="DrrB"/>
    <property type="match status" value="1"/>
</dbReference>
<dbReference type="PANTHER" id="PTHR43229">
    <property type="entry name" value="NODULATION PROTEIN J"/>
    <property type="match status" value="1"/>
</dbReference>
<name>A0AAC9APA0_9ACTN</name>
<keyword evidence="6" id="KW-0813">Transport</keyword>
<protein>
    <recommendedName>
        <fullName evidence="6">Transport permease protein</fullName>
    </recommendedName>
</protein>
<feature type="transmembrane region" description="Helical" evidence="6">
    <location>
        <begin position="255"/>
        <end position="281"/>
    </location>
</feature>
<evidence type="ECO:0000259" key="8">
    <source>
        <dbReference type="PROSITE" id="PS51012"/>
    </source>
</evidence>
<dbReference type="AlphaFoldDB" id="A0AAC9APA0"/>
<comment type="subcellular location">
    <subcellularLocation>
        <location evidence="6">Cell membrane</location>
        <topology evidence="6">Multi-pass membrane protein</topology>
    </subcellularLocation>
    <subcellularLocation>
        <location evidence="1">Membrane</location>
        <topology evidence="1">Multi-pass membrane protein</topology>
    </subcellularLocation>
</comment>
<feature type="transmembrane region" description="Helical" evidence="6">
    <location>
        <begin position="166"/>
        <end position="190"/>
    </location>
</feature>
<evidence type="ECO:0000256" key="3">
    <source>
        <dbReference type="ARBA" id="ARBA00022989"/>
    </source>
</evidence>
<feature type="transmembrane region" description="Helical" evidence="6">
    <location>
        <begin position="142"/>
        <end position="160"/>
    </location>
</feature>
<dbReference type="GO" id="GO:0140359">
    <property type="term" value="F:ABC-type transporter activity"/>
    <property type="evidence" value="ECO:0007669"/>
    <property type="project" value="InterPro"/>
</dbReference>
<dbReference type="PRINTS" id="PR00164">
    <property type="entry name" value="ABC2TRNSPORT"/>
</dbReference>